<reference evidence="2 3" key="1">
    <citation type="submission" date="2019-04" db="EMBL/GenBank/DDBJ databases">
        <title>Sulfurimonas crateris sp. nov. a facultative anaerobic sulfur-oxidizing chemolithautotrophic bacterium isolated from a terrestrial mud vulcano.</title>
        <authorList>
            <person name="Ratnikova N.M."/>
            <person name="Slobodkin A.I."/>
            <person name="Merkel A.Y."/>
            <person name="Novikov A."/>
            <person name="Bonch-Osmolovskaya E.A."/>
            <person name="Slobodkina G.B."/>
        </authorList>
    </citation>
    <scope>NUCLEOTIDE SEQUENCE [LARGE SCALE GENOMIC DNA]</scope>
    <source>
        <strain evidence="2 3">SN118</strain>
    </source>
</reference>
<feature type="domain" description="Plasminogen-binding protein PgbA N-terminal" evidence="1">
    <location>
        <begin position="19"/>
        <end position="233"/>
    </location>
</feature>
<keyword evidence="3" id="KW-1185">Reference proteome</keyword>
<proteinExistence type="predicted"/>
<organism evidence="2 3">
    <name type="scientific">Sulfurimonas crateris</name>
    <dbReference type="NCBI Taxonomy" id="2574727"/>
    <lineage>
        <taxon>Bacteria</taxon>
        <taxon>Pseudomonadati</taxon>
        <taxon>Campylobacterota</taxon>
        <taxon>Epsilonproteobacteria</taxon>
        <taxon>Campylobacterales</taxon>
        <taxon>Sulfurimonadaceae</taxon>
        <taxon>Sulfurimonas</taxon>
    </lineage>
</organism>
<dbReference type="Proteomes" id="UP000309561">
    <property type="component" value="Unassembled WGS sequence"/>
</dbReference>
<dbReference type="OrthoDB" id="5372482at2"/>
<evidence type="ECO:0000259" key="1">
    <source>
        <dbReference type="Pfam" id="PF15436"/>
    </source>
</evidence>
<dbReference type="RefSeq" id="WP_137011741.1">
    <property type="nucleotide sequence ID" value="NZ_SZPX01000001.1"/>
</dbReference>
<comment type="caution">
    <text evidence="2">The sequence shown here is derived from an EMBL/GenBank/DDBJ whole genome shotgun (WGS) entry which is preliminary data.</text>
</comment>
<dbReference type="Pfam" id="PF15436">
    <property type="entry name" value="PGBA_N"/>
    <property type="match status" value="1"/>
</dbReference>
<evidence type="ECO:0000313" key="2">
    <source>
        <dbReference type="EMBL" id="TKI71174.1"/>
    </source>
</evidence>
<protein>
    <recommendedName>
        <fullName evidence="1">Plasminogen-binding protein PgbA N-terminal domain-containing protein</fullName>
    </recommendedName>
</protein>
<dbReference type="InterPro" id="IPR029276">
    <property type="entry name" value="PgbA_N"/>
</dbReference>
<gene>
    <name evidence="2" type="ORF">FCU45_01995</name>
</gene>
<sequence length="277" mass="31095">MKQIVVLLIVALELFGVVVKSPVIGINEDATEVTIEIEKIDVGVSGFIVHGIDGEHTTILKNAVVKSFDEKSKTAKVAISEFNALSSSALPSGRWDVKVGDTAVLAFGYTRALLIAPNEDIYYRVTKSSNVQWIHPDIFATVLSFNGHPTPLRSDFTQMSKISSVGLVFIYLDERVYTLDAKSFKILAITDAKLEQKEVNLPFYMRVPEIDANWWGEGSDELEEYEPHYYELMVKANPANKELYEIVKSGGEKLEDIVEEFDFEGKKDDRKKTFGLF</sequence>
<evidence type="ECO:0000313" key="3">
    <source>
        <dbReference type="Proteomes" id="UP000309561"/>
    </source>
</evidence>
<dbReference type="AlphaFoldDB" id="A0A4U2ZAG3"/>
<name>A0A4U2ZAG3_9BACT</name>
<accession>A0A4U2ZAG3</accession>
<dbReference type="EMBL" id="SZPX01000001">
    <property type="protein sequence ID" value="TKI71174.1"/>
    <property type="molecule type" value="Genomic_DNA"/>
</dbReference>